<dbReference type="KEGG" id="spue:AB5L97_05500"/>
<sequence>MNEGERYTLAGPDLSCTKNRAGVAVWMTKAETDKLASDLAAEKVAADARAAADAKAAADAEAAQQQAAQQAQQQAAQQAQEQAAQQVQQQSQQQSLAGSVTAGAFCRSSEAGAVGHTSTGLTVFCTKDAGGTRYRWRQ</sequence>
<dbReference type="RefSeq" id="WP_369046779.1">
    <property type="nucleotide sequence ID" value="NZ_CP163302.1"/>
</dbReference>
<feature type="region of interest" description="Disordered" evidence="1">
    <location>
        <begin position="68"/>
        <end position="93"/>
    </location>
</feature>
<evidence type="ECO:0000313" key="2">
    <source>
        <dbReference type="EMBL" id="XDP46464.1"/>
    </source>
</evidence>
<dbReference type="AlphaFoldDB" id="A0AB39L8F8"/>
<reference evidence="2" key="1">
    <citation type="submission" date="2024-07" db="EMBL/GenBank/DDBJ databases">
        <authorList>
            <person name="fu j."/>
        </authorList>
    </citation>
    <scope>NUCLEOTIDE SEQUENCE</scope>
    <source>
        <strain evidence="2">P10A9</strain>
    </source>
</reference>
<name>A0AB39L8F8_9MICC</name>
<gene>
    <name evidence="2" type="ORF">AB5L97_05500</name>
</gene>
<protein>
    <submittedName>
        <fullName evidence="2">Uncharacterized protein</fullName>
    </submittedName>
</protein>
<proteinExistence type="predicted"/>
<organism evidence="2">
    <name type="scientific">Sinomonas puerhi</name>
    <dbReference type="NCBI Taxonomy" id="3238584"/>
    <lineage>
        <taxon>Bacteria</taxon>
        <taxon>Bacillati</taxon>
        <taxon>Actinomycetota</taxon>
        <taxon>Actinomycetes</taxon>
        <taxon>Micrococcales</taxon>
        <taxon>Micrococcaceae</taxon>
        <taxon>Sinomonas</taxon>
    </lineage>
</organism>
<accession>A0AB39L8F8</accession>
<dbReference type="EMBL" id="CP163302">
    <property type="protein sequence ID" value="XDP46464.1"/>
    <property type="molecule type" value="Genomic_DNA"/>
</dbReference>
<evidence type="ECO:0000256" key="1">
    <source>
        <dbReference type="SAM" id="MobiDB-lite"/>
    </source>
</evidence>